<dbReference type="AlphaFoldDB" id="A0A0C6P0V1"/>
<dbReference type="KEGG" id="bbh:BN112_1295"/>
<dbReference type="RefSeq" id="WP_015064022.1">
    <property type="nucleotide sequence ID" value="NC_019382.1"/>
</dbReference>
<dbReference type="Proteomes" id="UP000007564">
    <property type="component" value="Chromosome"/>
</dbReference>
<dbReference type="OrthoDB" id="9156947at2"/>
<evidence type="ECO:0000313" key="2">
    <source>
        <dbReference type="Proteomes" id="UP000007564"/>
    </source>
</evidence>
<sequence length="197" mass="20522">MSGATSATALSSLALGSSVASLGSGVVGSYYGAKAQKSHLNFQASIADINARIAELGAQQELLRGQQEVGRLTLGAGQLKGQQRAALAASGIDLGEGSAAEVQVWTDMLKDIDASTLTANAVRSAWGHRIQGVSLQSEALMTRAQAKGMRPGRSAVTSLLESAGSVASSWYQHAQHHPVRKIEHDSIDVLASSKGWW</sequence>
<reference evidence="1 2" key="1">
    <citation type="journal article" date="2012" name="BMC Genomics">
        <title>Comparative genomics of the classical Bordetella subspecies: the evolution and exchange of virulence-associated diversity amongst closely related pathogens.</title>
        <authorList>
            <person name="Park J."/>
            <person name="Zhang Y."/>
            <person name="Buboltz A.M."/>
            <person name="Zhang X."/>
            <person name="Schuster S.C."/>
            <person name="Ahuja U."/>
            <person name="Liu M."/>
            <person name="Miller J.F."/>
            <person name="Sebaihia M."/>
            <person name="Bentley S.D."/>
            <person name="Parkhill J."/>
            <person name="Harvill E.T."/>
        </authorList>
    </citation>
    <scope>NUCLEOTIDE SEQUENCE [LARGE SCALE GENOMIC DNA]</scope>
    <source>
        <strain evidence="1 2">253</strain>
    </source>
</reference>
<proteinExistence type="predicted"/>
<dbReference type="InterPro" id="IPR038996">
    <property type="entry name" value="Gp14"/>
</dbReference>
<evidence type="ECO:0000313" key="1">
    <source>
        <dbReference type="EMBL" id="CCJ53213.1"/>
    </source>
</evidence>
<dbReference type="Pfam" id="PF24072">
    <property type="entry name" value="T7_gp14"/>
    <property type="match status" value="1"/>
</dbReference>
<organism evidence="1 2">
    <name type="scientific">Bordetella bronchiseptica 253</name>
    <dbReference type="NCBI Taxonomy" id="568707"/>
    <lineage>
        <taxon>Bacteria</taxon>
        <taxon>Pseudomonadati</taxon>
        <taxon>Pseudomonadota</taxon>
        <taxon>Betaproteobacteria</taxon>
        <taxon>Burkholderiales</taxon>
        <taxon>Alcaligenaceae</taxon>
        <taxon>Bordetella</taxon>
    </lineage>
</organism>
<dbReference type="EMBL" id="HE965806">
    <property type="protein sequence ID" value="CCJ53213.1"/>
    <property type="molecule type" value="Genomic_DNA"/>
</dbReference>
<name>A0A0C6P0V1_BORBO</name>
<protein>
    <submittedName>
        <fullName evidence="1">Phage protein</fullName>
    </submittedName>
</protein>
<accession>A0A0C6P0V1</accession>
<gene>
    <name evidence="1" type="ORF">BN112_1295</name>
</gene>
<dbReference type="HOGENOM" id="CLU_130279_0_0_4"/>